<name>A0AAV5MRI3_9ROSI</name>
<comment type="caution">
    <text evidence="2">The sequence shown here is derived from an EMBL/GenBank/DDBJ whole genome shotgun (WGS) entry which is preliminary data.</text>
</comment>
<gene>
    <name evidence="2" type="ORF">SLEP1_g59012</name>
</gene>
<evidence type="ECO:0000256" key="1">
    <source>
        <dbReference type="SAM" id="MobiDB-lite"/>
    </source>
</evidence>
<dbReference type="AlphaFoldDB" id="A0AAV5MRI3"/>
<dbReference type="EMBL" id="BPVZ01000704">
    <property type="protein sequence ID" value="GKV52430.1"/>
    <property type="molecule type" value="Genomic_DNA"/>
</dbReference>
<sequence length="53" mass="5718">MATQELRREFAEFQKKHDANIANSDLKMTSIDKGGNVPRSPWGSAGIPATGMG</sequence>
<dbReference type="Proteomes" id="UP001054252">
    <property type="component" value="Unassembled WGS sequence"/>
</dbReference>
<evidence type="ECO:0000313" key="3">
    <source>
        <dbReference type="Proteomes" id="UP001054252"/>
    </source>
</evidence>
<reference evidence="2 3" key="1">
    <citation type="journal article" date="2021" name="Commun. Biol.">
        <title>The genome of Shorea leprosula (Dipterocarpaceae) highlights the ecological relevance of drought in aseasonal tropical rainforests.</title>
        <authorList>
            <person name="Ng K.K.S."/>
            <person name="Kobayashi M.J."/>
            <person name="Fawcett J.A."/>
            <person name="Hatakeyama M."/>
            <person name="Paape T."/>
            <person name="Ng C.H."/>
            <person name="Ang C.C."/>
            <person name="Tnah L.H."/>
            <person name="Lee C.T."/>
            <person name="Nishiyama T."/>
            <person name="Sese J."/>
            <person name="O'Brien M.J."/>
            <person name="Copetti D."/>
            <person name="Mohd Noor M.I."/>
            <person name="Ong R.C."/>
            <person name="Putra M."/>
            <person name="Sireger I.Z."/>
            <person name="Indrioko S."/>
            <person name="Kosugi Y."/>
            <person name="Izuno A."/>
            <person name="Isagi Y."/>
            <person name="Lee S.L."/>
            <person name="Shimizu K.K."/>
        </authorList>
    </citation>
    <scope>NUCLEOTIDE SEQUENCE [LARGE SCALE GENOMIC DNA]</scope>
    <source>
        <strain evidence="2">214</strain>
    </source>
</reference>
<accession>A0AAV5MRI3</accession>
<organism evidence="2 3">
    <name type="scientific">Rubroshorea leprosula</name>
    <dbReference type="NCBI Taxonomy" id="152421"/>
    <lineage>
        <taxon>Eukaryota</taxon>
        <taxon>Viridiplantae</taxon>
        <taxon>Streptophyta</taxon>
        <taxon>Embryophyta</taxon>
        <taxon>Tracheophyta</taxon>
        <taxon>Spermatophyta</taxon>
        <taxon>Magnoliopsida</taxon>
        <taxon>eudicotyledons</taxon>
        <taxon>Gunneridae</taxon>
        <taxon>Pentapetalae</taxon>
        <taxon>rosids</taxon>
        <taxon>malvids</taxon>
        <taxon>Malvales</taxon>
        <taxon>Dipterocarpaceae</taxon>
        <taxon>Rubroshorea</taxon>
    </lineage>
</organism>
<proteinExistence type="predicted"/>
<evidence type="ECO:0000313" key="2">
    <source>
        <dbReference type="EMBL" id="GKV52430.1"/>
    </source>
</evidence>
<protein>
    <submittedName>
        <fullName evidence="2">Uncharacterized protein</fullName>
    </submittedName>
</protein>
<keyword evidence="3" id="KW-1185">Reference proteome</keyword>
<feature type="region of interest" description="Disordered" evidence="1">
    <location>
        <begin position="24"/>
        <end position="53"/>
    </location>
</feature>